<dbReference type="PANTHER" id="PTHR42920:SF5">
    <property type="entry name" value="EAMA DOMAIN-CONTAINING PROTEIN"/>
    <property type="match status" value="1"/>
</dbReference>
<dbReference type="Proteomes" id="UP000076577">
    <property type="component" value="Unassembled WGS sequence"/>
</dbReference>
<evidence type="ECO:0000256" key="3">
    <source>
        <dbReference type="ARBA" id="ARBA00022692"/>
    </source>
</evidence>
<evidence type="ECO:0000256" key="5">
    <source>
        <dbReference type="ARBA" id="ARBA00023136"/>
    </source>
</evidence>
<keyword evidence="3 6" id="KW-0812">Transmembrane</keyword>
<organism evidence="8 9">
    <name type="scientific">Pseudovibrio axinellae</name>
    <dbReference type="NCBI Taxonomy" id="989403"/>
    <lineage>
        <taxon>Bacteria</taxon>
        <taxon>Pseudomonadati</taxon>
        <taxon>Pseudomonadota</taxon>
        <taxon>Alphaproteobacteria</taxon>
        <taxon>Hyphomicrobiales</taxon>
        <taxon>Stappiaceae</taxon>
        <taxon>Pseudovibrio</taxon>
    </lineage>
</organism>
<feature type="transmembrane region" description="Helical" evidence="6">
    <location>
        <begin position="124"/>
        <end position="145"/>
    </location>
</feature>
<feature type="transmembrane region" description="Helical" evidence="6">
    <location>
        <begin position="267"/>
        <end position="289"/>
    </location>
</feature>
<evidence type="ECO:0000313" key="9">
    <source>
        <dbReference type="Proteomes" id="UP000076577"/>
    </source>
</evidence>
<evidence type="ECO:0000256" key="4">
    <source>
        <dbReference type="ARBA" id="ARBA00022989"/>
    </source>
</evidence>
<keyword evidence="9" id="KW-1185">Reference proteome</keyword>
<keyword evidence="5 6" id="KW-0472">Membrane</keyword>
<dbReference type="OrthoDB" id="9804865at2"/>
<dbReference type="PATRIC" id="fig|989403.3.peg.927"/>
<comment type="subcellular location">
    <subcellularLocation>
        <location evidence="1">Cell membrane</location>
        <topology evidence="1">Multi-pass membrane protein</topology>
    </subcellularLocation>
</comment>
<feature type="transmembrane region" description="Helical" evidence="6">
    <location>
        <begin position="33"/>
        <end position="52"/>
    </location>
</feature>
<feature type="domain" description="EamA" evidence="7">
    <location>
        <begin position="148"/>
        <end position="282"/>
    </location>
</feature>
<feature type="transmembrane region" description="Helical" evidence="6">
    <location>
        <begin position="243"/>
        <end position="261"/>
    </location>
</feature>
<evidence type="ECO:0000256" key="2">
    <source>
        <dbReference type="ARBA" id="ARBA00022475"/>
    </source>
</evidence>
<dbReference type="InterPro" id="IPR037185">
    <property type="entry name" value="EmrE-like"/>
</dbReference>
<name>A0A166AUM2_9HYPH</name>
<dbReference type="SUPFAM" id="SSF103481">
    <property type="entry name" value="Multidrug resistance efflux transporter EmrE"/>
    <property type="match status" value="2"/>
</dbReference>
<feature type="transmembrane region" description="Helical" evidence="6">
    <location>
        <begin position="180"/>
        <end position="199"/>
    </location>
</feature>
<sequence>MTRASANILLLMAGFIWGMAFVTQSTAMESLGPLQFTGLRFLLAAIVVFPFALRERRIHSTKKIQKAHWPMILIVCVCFTIGTVLQQLGILITSVTNAGFLTAVYVILTPMLVRVFFKGQPHFLVWPASLLTLAGIYMLGGGLTALNMGDALMLICAVFWSFQVIYMGKAAISSGRPITIAAMQFTFIGVTTVIISFFYETYTLQAIQDAWFEIFFAGALSGGVAFTIQAFAQQWTAPSDAAIMLSSEALFAALAAAFFLGERLSGTGLLGCMLIFASILLVEVGPHFINAWRKKVPQ</sequence>
<dbReference type="EMBL" id="LMCB01000004">
    <property type="protein sequence ID" value="KZL21571.1"/>
    <property type="molecule type" value="Genomic_DNA"/>
</dbReference>
<dbReference type="STRING" id="989403.SAMN05421798_106141"/>
<feature type="domain" description="EamA" evidence="7">
    <location>
        <begin position="6"/>
        <end position="139"/>
    </location>
</feature>
<feature type="transmembrane region" description="Helical" evidence="6">
    <location>
        <begin position="7"/>
        <end position="27"/>
    </location>
</feature>
<dbReference type="InterPro" id="IPR051258">
    <property type="entry name" value="Diverse_Substrate_Transporter"/>
</dbReference>
<accession>A0A166AUM2</accession>
<evidence type="ECO:0000259" key="7">
    <source>
        <dbReference type="Pfam" id="PF00892"/>
    </source>
</evidence>
<comment type="caution">
    <text evidence="8">The sequence shown here is derived from an EMBL/GenBank/DDBJ whole genome shotgun (WGS) entry which is preliminary data.</text>
</comment>
<dbReference type="PANTHER" id="PTHR42920">
    <property type="entry name" value="OS03G0707200 PROTEIN-RELATED"/>
    <property type="match status" value="1"/>
</dbReference>
<feature type="transmembrane region" description="Helical" evidence="6">
    <location>
        <begin position="72"/>
        <end position="92"/>
    </location>
</feature>
<reference evidence="8 9" key="1">
    <citation type="journal article" date="2016" name="Front. Microbiol.">
        <title>Comparative Genomic Analysis Reveals a Diverse Repertoire of Genes Involved in Prokaryote-Eukaryote Interactions within the Pseudovibrio Genus.</title>
        <authorList>
            <person name="Romano S."/>
            <person name="Fernandez-Guerra A."/>
            <person name="Reen F.J."/>
            <person name="Glockner F.O."/>
            <person name="Crowley S.P."/>
            <person name="O'Sullivan O."/>
            <person name="Cotter P.D."/>
            <person name="Adams C."/>
            <person name="Dobson A.D."/>
            <person name="O'Gara F."/>
        </authorList>
    </citation>
    <scope>NUCLEOTIDE SEQUENCE [LARGE SCALE GENOMIC DNA]</scope>
    <source>
        <strain evidence="8 9">Ad2</strain>
    </source>
</reference>
<dbReference type="RefSeq" id="WP_074882114.1">
    <property type="nucleotide sequence ID" value="NZ_FOFM01000006.1"/>
</dbReference>
<evidence type="ECO:0000256" key="1">
    <source>
        <dbReference type="ARBA" id="ARBA00004651"/>
    </source>
</evidence>
<protein>
    <submittedName>
        <fullName evidence="8">Putative DMT superfamily transporter inner membrane protein</fullName>
    </submittedName>
</protein>
<proteinExistence type="predicted"/>
<feature type="transmembrane region" description="Helical" evidence="6">
    <location>
        <begin position="211"/>
        <end position="231"/>
    </location>
</feature>
<evidence type="ECO:0000313" key="8">
    <source>
        <dbReference type="EMBL" id="KZL21571.1"/>
    </source>
</evidence>
<keyword evidence="2" id="KW-1003">Cell membrane</keyword>
<gene>
    <name evidence="8" type="ORF">PsAD2_00870</name>
</gene>
<feature type="transmembrane region" description="Helical" evidence="6">
    <location>
        <begin position="98"/>
        <end position="117"/>
    </location>
</feature>
<dbReference type="Pfam" id="PF00892">
    <property type="entry name" value="EamA"/>
    <property type="match status" value="2"/>
</dbReference>
<dbReference type="AlphaFoldDB" id="A0A166AUM2"/>
<keyword evidence="4 6" id="KW-1133">Transmembrane helix</keyword>
<dbReference type="InterPro" id="IPR000620">
    <property type="entry name" value="EamA_dom"/>
</dbReference>
<dbReference type="GO" id="GO:0005886">
    <property type="term" value="C:plasma membrane"/>
    <property type="evidence" value="ECO:0007669"/>
    <property type="project" value="UniProtKB-SubCell"/>
</dbReference>
<evidence type="ECO:0000256" key="6">
    <source>
        <dbReference type="SAM" id="Phobius"/>
    </source>
</evidence>